<dbReference type="Proteomes" id="UP000822688">
    <property type="component" value="Chromosome 6"/>
</dbReference>
<gene>
    <name evidence="2" type="ORF">KC19_6G105900</name>
</gene>
<organism evidence="2 3">
    <name type="scientific">Ceratodon purpureus</name>
    <name type="common">Fire moss</name>
    <name type="synonym">Dicranum purpureum</name>
    <dbReference type="NCBI Taxonomy" id="3225"/>
    <lineage>
        <taxon>Eukaryota</taxon>
        <taxon>Viridiplantae</taxon>
        <taxon>Streptophyta</taxon>
        <taxon>Embryophyta</taxon>
        <taxon>Bryophyta</taxon>
        <taxon>Bryophytina</taxon>
        <taxon>Bryopsida</taxon>
        <taxon>Dicranidae</taxon>
        <taxon>Pseudoditrichales</taxon>
        <taxon>Ditrichaceae</taxon>
        <taxon>Ceratodon</taxon>
    </lineage>
</organism>
<keyword evidence="1" id="KW-0732">Signal</keyword>
<reference evidence="2 3" key="1">
    <citation type="submission" date="2020-06" db="EMBL/GenBank/DDBJ databases">
        <title>WGS assembly of Ceratodon purpureus strain R40.</title>
        <authorList>
            <person name="Carey S.B."/>
            <person name="Jenkins J."/>
            <person name="Shu S."/>
            <person name="Lovell J.T."/>
            <person name="Sreedasyam A."/>
            <person name="Maumus F."/>
            <person name="Tiley G.P."/>
            <person name="Fernandez-Pozo N."/>
            <person name="Barry K."/>
            <person name="Chen C."/>
            <person name="Wang M."/>
            <person name="Lipzen A."/>
            <person name="Daum C."/>
            <person name="Saski C.A."/>
            <person name="Payton A.C."/>
            <person name="Mcbreen J.C."/>
            <person name="Conrad R.E."/>
            <person name="Kollar L.M."/>
            <person name="Olsson S."/>
            <person name="Huttunen S."/>
            <person name="Landis J.B."/>
            <person name="Wickett N.J."/>
            <person name="Johnson M.G."/>
            <person name="Rensing S.A."/>
            <person name="Grimwood J."/>
            <person name="Schmutz J."/>
            <person name="Mcdaniel S.F."/>
        </authorList>
    </citation>
    <scope>NUCLEOTIDE SEQUENCE [LARGE SCALE GENOMIC DNA]</scope>
    <source>
        <strain evidence="2 3">R40</strain>
    </source>
</reference>
<feature type="chain" id="PRO_5035789818" evidence="1">
    <location>
        <begin position="17"/>
        <end position="56"/>
    </location>
</feature>
<proteinExistence type="predicted"/>
<comment type="caution">
    <text evidence="2">The sequence shown here is derived from an EMBL/GenBank/DDBJ whole genome shotgun (WGS) entry which is preliminary data.</text>
</comment>
<evidence type="ECO:0000313" key="2">
    <source>
        <dbReference type="EMBL" id="KAG0569662.1"/>
    </source>
</evidence>
<sequence length="56" mass="6160">MVKICMFLMLVESFSSLRESQAAAVCHEPMFKGLEVFSCSGKSFALYSCNSNLSSI</sequence>
<accession>A0A8T0HIP9</accession>
<feature type="signal peptide" evidence="1">
    <location>
        <begin position="1"/>
        <end position="16"/>
    </location>
</feature>
<evidence type="ECO:0000256" key="1">
    <source>
        <dbReference type="SAM" id="SignalP"/>
    </source>
</evidence>
<name>A0A8T0HIP9_CERPU</name>
<evidence type="ECO:0000313" key="3">
    <source>
        <dbReference type="Proteomes" id="UP000822688"/>
    </source>
</evidence>
<dbReference type="EMBL" id="CM026427">
    <property type="protein sequence ID" value="KAG0569662.1"/>
    <property type="molecule type" value="Genomic_DNA"/>
</dbReference>
<keyword evidence="3" id="KW-1185">Reference proteome</keyword>
<dbReference type="AlphaFoldDB" id="A0A8T0HIP9"/>
<protein>
    <submittedName>
        <fullName evidence="2">Uncharacterized protein</fullName>
    </submittedName>
</protein>